<evidence type="ECO:0000313" key="5">
    <source>
        <dbReference type="Proteomes" id="UP000472277"/>
    </source>
</evidence>
<evidence type="ECO:0000259" key="2">
    <source>
        <dbReference type="SMART" id="SM00477"/>
    </source>
</evidence>
<dbReference type="PANTHER" id="PTHR21472:SF20">
    <property type="entry name" value="ENDONUCLEASE DOMAIN-CONTAINING 1 PROTEIN-LIKE"/>
    <property type="match status" value="1"/>
</dbReference>
<dbReference type="RefSeq" id="XP_029616123.1">
    <property type="nucleotide sequence ID" value="XM_029760263.1"/>
</dbReference>
<dbReference type="GO" id="GO:0003676">
    <property type="term" value="F:nucleic acid binding"/>
    <property type="evidence" value="ECO:0007669"/>
    <property type="project" value="InterPro"/>
</dbReference>
<dbReference type="Ensembl" id="ENSSTUT00000113710.1">
    <property type="protein sequence ID" value="ENSSTUP00000106081.1"/>
    <property type="gene ID" value="ENSSTUG00000047298.1"/>
</dbReference>
<reference evidence="4" key="1">
    <citation type="submission" date="2025-08" db="UniProtKB">
        <authorList>
            <consortium name="Ensembl"/>
        </authorList>
    </citation>
    <scope>IDENTIFICATION</scope>
</reference>
<feature type="chain" id="PRO_5025357279" evidence="1">
    <location>
        <begin position="22"/>
        <end position="291"/>
    </location>
</feature>
<dbReference type="Proteomes" id="UP000472277">
    <property type="component" value="Chromosome 8"/>
</dbReference>
<dbReference type="OrthoDB" id="8572289at2759"/>
<dbReference type="PANTHER" id="PTHR21472">
    <property type="entry name" value="ENDONUCLEASE DOMAIN-CONTAINING 1 PROTEIN ENDOD1"/>
    <property type="match status" value="1"/>
</dbReference>
<feature type="domain" description="DNA/RNA non-specific endonuclease/pyrophosphatase/phosphodiesterase" evidence="3">
    <location>
        <begin position="58"/>
        <end position="276"/>
    </location>
</feature>
<dbReference type="InterPro" id="IPR044925">
    <property type="entry name" value="His-Me_finger_sf"/>
</dbReference>
<gene>
    <name evidence="4" type="primary">LOC115198364</name>
</gene>
<dbReference type="InterPro" id="IPR020821">
    <property type="entry name" value="ENPP1-3/EXOG-like_nuc-like"/>
</dbReference>
<evidence type="ECO:0000259" key="3">
    <source>
        <dbReference type="SMART" id="SM00892"/>
    </source>
</evidence>
<organism evidence="4 5">
    <name type="scientific">Salmo trutta</name>
    <name type="common">Brown trout</name>
    <dbReference type="NCBI Taxonomy" id="8032"/>
    <lineage>
        <taxon>Eukaryota</taxon>
        <taxon>Metazoa</taxon>
        <taxon>Chordata</taxon>
        <taxon>Craniata</taxon>
        <taxon>Vertebrata</taxon>
        <taxon>Euteleostomi</taxon>
        <taxon>Actinopterygii</taxon>
        <taxon>Neopterygii</taxon>
        <taxon>Teleostei</taxon>
        <taxon>Protacanthopterygii</taxon>
        <taxon>Salmoniformes</taxon>
        <taxon>Salmonidae</taxon>
        <taxon>Salmoninae</taxon>
        <taxon>Salmo</taxon>
    </lineage>
</organism>
<reference evidence="4" key="2">
    <citation type="submission" date="2025-09" db="UniProtKB">
        <authorList>
            <consortium name="Ensembl"/>
        </authorList>
    </citation>
    <scope>IDENTIFICATION</scope>
</reference>
<dbReference type="SMART" id="SM00477">
    <property type="entry name" value="NUC"/>
    <property type="match status" value="1"/>
</dbReference>
<dbReference type="InterPro" id="IPR044929">
    <property type="entry name" value="DNA/RNA_non-sp_Endonuclease_sf"/>
</dbReference>
<evidence type="ECO:0000256" key="1">
    <source>
        <dbReference type="SAM" id="SignalP"/>
    </source>
</evidence>
<dbReference type="SUPFAM" id="SSF54060">
    <property type="entry name" value="His-Me finger endonucleases"/>
    <property type="match status" value="1"/>
</dbReference>
<sequence length="291" mass="32437">MLLSCVLLALALLPLPPPVNPSVDSSFRECSQFLYRSLAPRGLQGTRGLQKVCQHYGDKARYATLYDPAGRIPLFSAYTFKRSNGESREGLPWMYEPQLSSGSGTGNMQPFPHSPSSLLALEESQAVLADYSDAVVYERGQLNPDQHQASPGDKASTYTLTNVVPQAREFLHHHWLPYLEDIRKRLNNYCRGTAYIISGVTTTGNTIRRGNVNRVVVPKHLWTAYCCPDFDPSAPYELRYKFPTYAAHGLNDVVDNAVTETSTKSVEALVNREMAVDQDFQLFNGNCVPEV</sequence>
<dbReference type="Gene3D" id="3.40.570.10">
    <property type="entry name" value="Extracellular Endonuclease, subunit A"/>
    <property type="match status" value="1"/>
</dbReference>
<name>A0A674EDL0_SALTR</name>
<proteinExistence type="predicted"/>
<keyword evidence="1" id="KW-0732">Signal</keyword>
<dbReference type="InParanoid" id="A0A674EDL0"/>
<dbReference type="KEGG" id="stru:115198364"/>
<dbReference type="OMA" id="DQHQASP"/>
<dbReference type="Pfam" id="PF01223">
    <property type="entry name" value="Endonuclease_NS"/>
    <property type="match status" value="1"/>
</dbReference>
<dbReference type="GeneID" id="115198364"/>
<dbReference type="GO" id="GO:0016787">
    <property type="term" value="F:hydrolase activity"/>
    <property type="evidence" value="ECO:0007669"/>
    <property type="project" value="InterPro"/>
</dbReference>
<dbReference type="SMART" id="SM00892">
    <property type="entry name" value="Endonuclease_NS"/>
    <property type="match status" value="1"/>
</dbReference>
<evidence type="ECO:0000313" key="4">
    <source>
        <dbReference type="Ensembl" id="ENSSTUP00000106081.1"/>
    </source>
</evidence>
<feature type="domain" description="ENPP1-3/EXOG-like endonuclease/phosphodiesterase" evidence="2">
    <location>
        <begin position="59"/>
        <end position="281"/>
    </location>
</feature>
<accession>A0A674EDL0</accession>
<dbReference type="InterPro" id="IPR001604">
    <property type="entry name" value="Endo_G_ENPP1-like_dom"/>
</dbReference>
<dbReference type="InterPro" id="IPR039015">
    <property type="entry name" value="ENDOD1"/>
</dbReference>
<dbReference type="GO" id="GO:0046872">
    <property type="term" value="F:metal ion binding"/>
    <property type="evidence" value="ECO:0007669"/>
    <property type="project" value="InterPro"/>
</dbReference>
<dbReference type="GeneTree" id="ENSGT01030000234592"/>
<protein>
    <submittedName>
        <fullName evidence="4">Endonuclease domain-containing 1 protein-like</fullName>
    </submittedName>
</protein>
<dbReference type="AlphaFoldDB" id="A0A674EDL0"/>
<feature type="signal peptide" evidence="1">
    <location>
        <begin position="1"/>
        <end position="21"/>
    </location>
</feature>
<keyword evidence="5" id="KW-1185">Reference proteome</keyword>